<proteinExistence type="predicted"/>
<gene>
    <name evidence="6" type="ORF">TRIADDRAFT_57948</name>
</gene>
<keyword evidence="7" id="KW-1185">Reference proteome</keyword>
<dbReference type="EMBL" id="DS985247">
    <property type="protein sequence ID" value="EDV23064.1"/>
    <property type="molecule type" value="Genomic_DNA"/>
</dbReference>
<keyword evidence="3" id="KW-0962">Peroxisome biogenesis</keyword>
<dbReference type="InParanoid" id="B3S271"/>
<comment type="subunit">
    <text evidence="1">Interacts with PEX19.</text>
</comment>
<dbReference type="AlphaFoldDB" id="B3S271"/>
<protein>
    <recommendedName>
        <fullName evidence="2">Peroxisomal biogenesis factor 3</fullName>
    </recommendedName>
    <alternativeName>
        <fullName evidence="5">Peroxisomal assembly protein PEX3</fullName>
    </alternativeName>
</protein>
<dbReference type="HOGENOM" id="CLU_041367_2_0_1"/>
<reference evidence="6 7" key="1">
    <citation type="journal article" date="2008" name="Nature">
        <title>The Trichoplax genome and the nature of placozoans.</title>
        <authorList>
            <person name="Srivastava M."/>
            <person name="Begovic E."/>
            <person name="Chapman J."/>
            <person name="Putnam N.H."/>
            <person name="Hellsten U."/>
            <person name="Kawashima T."/>
            <person name="Kuo A."/>
            <person name="Mitros T."/>
            <person name="Salamov A."/>
            <person name="Carpenter M.L."/>
            <person name="Signorovitch A.Y."/>
            <person name="Moreno M.A."/>
            <person name="Kamm K."/>
            <person name="Grimwood J."/>
            <person name="Schmutz J."/>
            <person name="Shapiro H."/>
            <person name="Grigoriev I.V."/>
            <person name="Buss L.W."/>
            <person name="Schierwater B."/>
            <person name="Dellaporta S.L."/>
            <person name="Rokhsar D.S."/>
        </authorList>
    </citation>
    <scope>NUCLEOTIDE SEQUENCE [LARGE SCALE GENOMIC DNA]</scope>
    <source>
        <strain evidence="6 7">Grell-BS-1999</strain>
    </source>
</reference>
<evidence type="ECO:0000256" key="5">
    <source>
        <dbReference type="ARBA" id="ARBA00029630"/>
    </source>
</evidence>
<dbReference type="KEGG" id="tad:TRIADDRAFT_57948"/>
<accession>B3S271</accession>
<evidence type="ECO:0000256" key="1">
    <source>
        <dbReference type="ARBA" id="ARBA00011494"/>
    </source>
</evidence>
<name>B3S271_TRIAD</name>
<dbReference type="RefSeq" id="XP_002113974.1">
    <property type="nucleotide sequence ID" value="XM_002113938.1"/>
</dbReference>
<evidence type="ECO:0000313" key="7">
    <source>
        <dbReference type="Proteomes" id="UP000009022"/>
    </source>
</evidence>
<dbReference type="OrthoDB" id="45930at2759"/>
<evidence type="ECO:0000256" key="3">
    <source>
        <dbReference type="ARBA" id="ARBA00022593"/>
    </source>
</evidence>
<dbReference type="OMA" id="MHFLRSR"/>
<dbReference type="GO" id="GO:0045046">
    <property type="term" value="P:protein import into peroxisome membrane"/>
    <property type="evidence" value="ECO:0000318"/>
    <property type="project" value="GO_Central"/>
</dbReference>
<dbReference type="Pfam" id="PF04882">
    <property type="entry name" value="Peroxin-3"/>
    <property type="match status" value="2"/>
</dbReference>
<sequence>MTFMNAMYNFFNRHRRKIIISSAIAGGVVVLVKYSQWRLQKYIEGETTLQMTRARMENHFNNNQKTCHLTSKTNSSIHTLISILTIISLLPNLSEAIEKEINLDELTEKLKARPPNRLQIWENLKTLTFTQVVTKLYSVCMLTILVRIQLNIIGGYMYLDSTNDKETKNADSDQTYASARLQQRYLSVVYYLLGDGMKEFIKVVKDTISDIVTNLSLKKEVSLGDISQLFQRIRMVLHDKLCQANQDSKSFLTSFMIPPNDEISDSFESLQENQLFSKLMSETRDMIESQDCIKVMNHCLDFGFNTFMDKVDEAVKQQVTSKNIEITLAVAKLLPVVTSQLKVMMKESSNTSNSFLQLIRLIVCNYAQNTRKMSREIDGSQIN</sequence>
<dbReference type="FunCoup" id="B3S271">
    <property type="interactions" value="1755"/>
</dbReference>
<dbReference type="PANTHER" id="PTHR28080">
    <property type="entry name" value="PEROXISOMAL BIOGENESIS FACTOR 3"/>
    <property type="match status" value="1"/>
</dbReference>
<dbReference type="PhylomeDB" id="B3S271"/>
<dbReference type="GeneID" id="6755504"/>
<dbReference type="GO" id="GO:0030674">
    <property type="term" value="F:protein-macromolecule adaptor activity"/>
    <property type="evidence" value="ECO:0000318"/>
    <property type="project" value="GO_Central"/>
</dbReference>
<comment type="function">
    <text evidence="4">Involved in peroxisome biosynthesis and integrity. Assembles membrane vesicles before the matrix proteins are translocated. As a docking factor for PEX19, is necessary for the import of peroxisomal membrane proteins in the peroxisomes.</text>
</comment>
<evidence type="ECO:0000256" key="4">
    <source>
        <dbReference type="ARBA" id="ARBA00025338"/>
    </source>
</evidence>
<dbReference type="PANTHER" id="PTHR28080:SF1">
    <property type="entry name" value="PEROXISOMAL BIOGENESIS FACTOR 3"/>
    <property type="match status" value="1"/>
</dbReference>
<dbReference type="CTD" id="6755504"/>
<dbReference type="STRING" id="10228.B3S271"/>
<organism evidence="6 7">
    <name type="scientific">Trichoplax adhaerens</name>
    <name type="common">Trichoplax reptans</name>
    <dbReference type="NCBI Taxonomy" id="10228"/>
    <lineage>
        <taxon>Eukaryota</taxon>
        <taxon>Metazoa</taxon>
        <taxon>Placozoa</taxon>
        <taxon>Uniplacotomia</taxon>
        <taxon>Trichoplacea</taxon>
        <taxon>Trichoplacidae</taxon>
        <taxon>Trichoplax</taxon>
    </lineage>
</organism>
<evidence type="ECO:0000256" key="2">
    <source>
        <dbReference type="ARBA" id="ARBA00014294"/>
    </source>
</evidence>
<dbReference type="InterPro" id="IPR006966">
    <property type="entry name" value="Peroxin-3"/>
</dbReference>
<dbReference type="GO" id="GO:0005778">
    <property type="term" value="C:peroxisomal membrane"/>
    <property type="evidence" value="ECO:0000318"/>
    <property type="project" value="GO_Central"/>
</dbReference>
<dbReference type="Proteomes" id="UP000009022">
    <property type="component" value="Unassembled WGS sequence"/>
</dbReference>
<dbReference type="eggNOG" id="KOG4444">
    <property type="taxonomic scope" value="Eukaryota"/>
</dbReference>
<evidence type="ECO:0000313" key="6">
    <source>
        <dbReference type="EMBL" id="EDV23064.1"/>
    </source>
</evidence>